<comment type="caution">
    <text evidence="2">The sequence shown here is derived from an EMBL/GenBank/DDBJ whole genome shotgun (WGS) entry which is preliminary data.</text>
</comment>
<keyword evidence="1" id="KW-1133">Transmembrane helix</keyword>
<name>A0AA39Q6H3_9AGAR</name>
<evidence type="ECO:0000256" key="1">
    <source>
        <dbReference type="SAM" id="Phobius"/>
    </source>
</evidence>
<sequence length="277" mass="31716">MYTGEDSLVHLKSRSISLSVYRLQTDPLVRPTLRSNFLEGNTIPILRAGTVPHYLEIYLRSSDKISRSWIAQACHLDTSLRTRGYVDEDSLYQIYGSFTFRIEPLDKYESFHLCDTFMIEDPHTLSLFIRPPVVDYSSHEVSIPVLSWLYDEDSEISLEEAEEVFGFKLITSWKEWSLPCSSVFTAIPELNAEYGFNPAKGGADVCERHGWPILELFDTSKSIELEEWTTSNAVSESLEPASVHRNMYPRYSGFFTVVVNAISILLLALIVQVYLYQ</sequence>
<evidence type="ECO:0000313" key="2">
    <source>
        <dbReference type="EMBL" id="KAK0496674.1"/>
    </source>
</evidence>
<keyword evidence="1" id="KW-0812">Transmembrane</keyword>
<dbReference type="AlphaFoldDB" id="A0AA39Q6H3"/>
<feature type="transmembrane region" description="Helical" evidence="1">
    <location>
        <begin position="254"/>
        <end position="275"/>
    </location>
</feature>
<accession>A0AA39Q6H3</accession>
<reference evidence="2" key="1">
    <citation type="submission" date="2023-06" db="EMBL/GenBank/DDBJ databases">
        <authorList>
            <consortium name="Lawrence Berkeley National Laboratory"/>
            <person name="Ahrendt S."/>
            <person name="Sahu N."/>
            <person name="Indic B."/>
            <person name="Wong-Bajracharya J."/>
            <person name="Merenyi Z."/>
            <person name="Ke H.-M."/>
            <person name="Monk M."/>
            <person name="Kocsube S."/>
            <person name="Drula E."/>
            <person name="Lipzen A."/>
            <person name="Balint B."/>
            <person name="Henrissat B."/>
            <person name="Andreopoulos B."/>
            <person name="Martin F.M."/>
            <person name="Harder C.B."/>
            <person name="Rigling D."/>
            <person name="Ford K.L."/>
            <person name="Foster G.D."/>
            <person name="Pangilinan J."/>
            <person name="Papanicolaou A."/>
            <person name="Barry K."/>
            <person name="LaButti K."/>
            <person name="Viragh M."/>
            <person name="Koriabine M."/>
            <person name="Yan M."/>
            <person name="Riley R."/>
            <person name="Champramary S."/>
            <person name="Plett K.L."/>
            <person name="Tsai I.J."/>
            <person name="Slot J."/>
            <person name="Sipos G."/>
            <person name="Plett J."/>
            <person name="Nagy L.G."/>
            <person name="Grigoriev I.V."/>
        </authorList>
    </citation>
    <scope>NUCLEOTIDE SEQUENCE</scope>
    <source>
        <strain evidence="2">HWK02</strain>
    </source>
</reference>
<dbReference type="EMBL" id="JAUEPU010000014">
    <property type="protein sequence ID" value="KAK0496674.1"/>
    <property type="molecule type" value="Genomic_DNA"/>
</dbReference>
<protein>
    <submittedName>
        <fullName evidence="2">Uncharacterized protein</fullName>
    </submittedName>
</protein>
<proteinExistence type="predicted"/>
<keyword evidence="3" id="KW-1185">Reference proteome</keyword>
<organism evidence="2 3">
    <name type="scientific">Armillaria luteobubalina</name>
    <dbReference type="NCBI Taxonomy" id="153913"/>
    <lineage>
        <taxon>Eukaryota</taxon>
        <taxon>Fungi</taxon>
        <taxon>Dikarya</taxon>
        <taxon>Basidiomycota</taxon>
        <taxon>Agaricomycotina</taxon>
        <taxon>Agaricomycetes</taxon>
        <taxon>Agaricomycetidae</taxon>
        <taxon>Agaricales</taxon>
        <taxon>Marasmiineae</taxon>
        <taxon>Physalacriaceae</taxon>
        <taxon>Armillaria</taxon>
    </lineage>
</organism>
<evidence type="ECO:0000313" key="3">
    <source>
        <dbReference type="Proteomes" id="UP001175228"/>
    </source>
</evidence>
<keyword evidence="1" id="KW-0472">Membrane</keyword>
<gene>
    <name evidence="2" type="ORF">EDD18DRAFT_172124</name>
</gene>
<dbReference type="Proteomes" id="UP001175228">
    <property type="component" value="Unassembled WGS sequence"/>
</dbReference>